<dbReference type="Proteomes" id="UP000002009">
    <property type="component" value="Chromosome 3"/>
</dbReference>
<name>C1E2R5_MICCC</name>
<dbReference type="AlphaFoldDB" id="C1E2R5"/>
<reference evidence="2 3" key="1">
    <citation type="journal article" date="2009" name="Science">
        <title>Green evolution and dynamic adaptations revealed by genomes of the marine picoeukaryotes Micromonas.</title>
        <authorList>
            <person name="Worden A.Z."/>
            <person name="Lee J.H."/>
            <person name="Mock T."/>
            <person name="Rouze P."/>
            <person name="Simmons M.P."/>
            <person name="Aerts A.L."/>
            <person name="Allen A.E."/>
            <person name="Cuvelier M.L."/>
            <person name="Derelle E."/>
            <person name="Everett M.V."/>
            <person name="Foulon E."/>
            <person name="Grimwood J."/>
            <person name="Gundlach H."/>
            <person name="Henrissat B."/>
            <person name="Napoli C."/>
            <person name="McDonald S.M."/>
            <person name="Parker M.S."/>
            <person name="Rombauts S."/>
            <person name="Salamov A."/>
            <person name="Von Dassow P."/>
            <person name="Badger J.H."/>
            <person name="Coutinho P.M."/>
            <person name="Demir E."/>
            <person name="Dubchak I."/>
            <person name="Gentemann C."/>
            <person name="Eikrem W."/>
            <person name="Gready J.E."/>
            <person name="John U."/>
            <person name="Lanier W."/>
            <person name="Lindquist E.A."/>
            <person name="Lucas S."/>
            <person name="Mayer K.F."/>
            <person name="Moreau H."/>
            <person name="Not F."/>
            <person name="Otillar R."/>
            <person name="Panaud O."/>
            <person name="Pangilinan J."/>
            <person name="Paulsen I."/>
            <person name="Piegu B."/>
            <person name="Poliakov A."/>
            <person name="Robbens S."/>
            <person name="Schmutz J."/>
            <person name="Toulza E."/>
            <person name="Wyss T."/>
            <person name="Zelensky A."/>
            <person name="Zhou K."/>
            <person name="Armbrust E.V."/>
            <person name="Bhattacharya D."/>
            <person name="Goodenough U.W."/>
            <person name="Van de Peer Y."/>
            <person name="Grigoriev I.V."/>
        </authorList>
    </citation>
    <scope>NUCLEOTIDE SEQUENCE [LARGE SCALE GENOMIC DNA]</scope>
    <source>
        <strain evidence="3">RCC299 / NOUM17</strain>
    </source>
</reference>
<evidence type="ECO:0000313" key="2">
    <source>
        <dbReference type="EMBL" id="ACO62389.1"/>
    </source>
</evidence>
<organism evidence="2 3">
    <name type="scientific">Micromonas commoda (strain RCC299 / NOUM17 / CCMP2709)</name>
    <name type="common">Picoplanktonic green alga</name>
    <dbReference type="NCBI Taxonomy" id="296587"/>
    <lineage>
        <taxon>Eukaryota</taxon>
        <taxon>Viridiplantae</taxon>
        <taxon>Chlorophyta</taxon>
        <taxon>Mamiellophyceae</taxon>
        <taxon>Mamiellales</taxon>
        <taxon>Mamiellaceae</taxon>
        <taxon>Micromonas</taxon>
    </lineage>
</organism>
<keyword evidence="3" id="KW-1185">Reference proteome</keyword>
<sequence>MNAVANKMERGQCRVFDVTREGRKTRVLFSAAGGTRERARSLDRRLGLQVSCQVRVRHIHPREVSSSTSVVAPRRNPSKQAEKSVEQSRQKPNRMLGGRRSRFLVDFSHRLSLLNNSLEVCRHSNRTGIESETQRGAGRDVETFLHRFQAKPDEDGGSKSPPLPADQYKHMSIFGL</sequence>
<proteinExistence type="predicted"/>
<dbReference type="EMBL" id="CP001324">
    <property type="protein sequence ID" value="ACO62389.1"/>
    <property type="molecule type" value="Genomic_DNA"/>
</dbReference>
<evidence type="ECO:0000256" key="1">
    <source>
        <dbReference type="SAM" id="MobiDB-lite"/>
    </source>
</evidence>
<gene>
    <name evidence="2" type="ORF">MICPUN_57339</name>
</gene>
<evidence type="ECO:0000313" key="3">
    <source>
        <dbReference type="Proteomes" id="UP000002009"/>
    </source>
</evidence>
<dbReference type="GeneID" id="8241895"/>
<dbReference type="RefSeq" id="XP_002501131.1">
    <property type="nucleotide sequence ID" value="XM_002501085.1"/>
</dbReference>
<dbReference type="InParanoid" id="C1E2R5"/>
<accession>C1E2R5</accession>
<protein>
    <submittedName>
        <fullName evidence="2">Uncharacterized protein</fullName>
    </submittedName>
</protein>
<dbReference type="KEGG" id="mis:MICPUN_57339"/>
<feature type="region of interest" description="Disordered" evidence="1">
    <location>
        <begin position="61"/>
        <end position="97"/>
    </location>
</feature>
<feature type="compositionally biased region" description="Basic and acidic residues" evidence="1">
    <location>
        <begin position="80"/>
        <end position="89"/>
    </location>
</feature>
<feature type="region of interest" description="Disordered" evidence="1">
    <location>
        <begin position="149"/>
        <end position="169"/>
    </location>
</feature>